<feature type="transmembrane region" description="Helical" evidence="10">
    <location>
        <begin position="289"/>
        <end position="312"/>
    </location>
</feature>
<evidence type="ECO:0000256" key="1">
    <source>
        <dbReference type="ARBA" id="ARBA00000085"/>
    </source>
</evidence>
<dbReference type="Gene3D" id="3.30.565.10">
    <property type="entry name" value="Histidine kinase-like ATPase, C-terminal domain"/>
    <property type="match status" value="1"/>
</dbReference>
<dbReference type="PANTHER" id="PTHR43711:SF1">
    <property type="entry name" value="HISTIDINE KINASE 1"/>
    <property type="match status" value="1"/>
</dbReference>
<dbReference type="Pfam" id="PF02518">
    <property type="entry name" value="HATPase_c"/>
    <property type="match status" value="1"/>
</dbReference>
<keyword evidence="5" id="KW-0808">Transferase</keyword>
<dbReference type="PROSITE" id="PS50109">
    <property type="entry name" value="HIS_KIN"/>
    <property type="match status" value="1"/>
</dbReference>
<evidence type="ECO:0000313" key="13">
    <source>
        <dbReference type="EMBL" id="GID67234.1"/>
    </source>
</evidence>
<dbReference type="Gene3D" id="6.10.340.10">
    <property type="match status" value="1"/>
</dbReference>
<evidence type="ECO:0000256" key="9">
    <source>
        <dbReference type="ARBA" id="ARBA00023012"/>
    </source>
</evidence>
<keyword evidence="10" id="KW-0472">Membrane</keyword>
<dbReference type="RefSeq" id="WP_203744740.1">
    <property type="nucleotide sequence ID" value="NZ_BAAAUC010000004.1"/>
</dbReference>
<evidence type="ECO:0000256" key="6">
    <source>
        <dbReference type="ARBA" id="ARBA00022692"/>
    </source>
</evidence>
<dbReference type="EC" id="2.7.13.3" evidence="3"/>
<dbReference type="Pfam" id="PF00512">
    <property type="entry name" value="HisKA"/>
    <property type="match status" value="1"/>
</dbReference>
<dbReference type="InterPro" id="IPR003660">
    <property type="entry name" value="HAMP_dom"/>
</dbReference>
<dbReference type="InterPro" id="IPR004358">
    <property type="entry name" value="Sig_transdc_His_kin-like_C"/>
</dbReference>
<evidence type="ECO:0000256" key="4">
    <source>
        <dbReference type="ARBA" id="ARBA00022553"/>
    </source>
</evidence>
<dbReference type="AlphaFoldDB" id="A0A919M974"/>
<keyword evidence="4" id="KW-0597">Phosphoprotein</keyword>
<evidence type="ECO:0000256" key="7">
    <source>
        <dbReference type="ARBA" id="ARBA00022777"/>
    </source>
</evidence>
<reference evidence="13" key="1">
    <citation type="submission" date="2021-01" db="EMBL/GenBank/DDBJ databases">
        <title>Whole genome shotgun sequence of Actinoplanes cyaneus NBRC 14990.</title>
        <authorList>
            <person name="Komaki H."/>
            <person name="Tamura T."/>
        </authorList>
    </citation>
    <scope>NUCLEOTIDE SEQUENCE</scope>
    <source>
        <strain evidence="13">NBRC 14990</strain>
    </source>
</reference>
<keyword evidence="6 10" id="KW-0812">Transmembrane</keyword>
<evidence type="ECO:0000313" key="14">
    <source>
        <dbReference type="Proteomes" id="UP000619479"/>
    </source>
</evidence>
<keyword evidence="7 13" id="KW-0418">Kinase</keyword>
<comment type="catalytic activity">
    <reaction evidence="1">
        <text>ATP + protein L-histidine = ADP + protein N-phospho-L-histidine.</text>
        <dbReference type="EC" id="2.7.13.3"/>
    </reaction>
</comment>
<dbReference type="EMBL" id="BOMH01000038">
    <property type="protein sequence ID" value="GID67234.1"/>
    <property type="molecule type" value="Genomic_DNA"/>
</dbReference>
<evidence type="ECO:0000256" key="3">
    <source>
        <dbReference type="ARBA" id="ARBA00012438"/>
    </source>
</evidence>
<evidence type="ECO:0000259" key="11">
    <source>
        <dbReference type="PROSITE" id="PS50109"/>
    </source>
</evidence>
<evidence type="ECO:0000259" key="12">
    <source>
        <dbReference type="PROSITE" id="PS50885"/>
    </source>
</evidence>
<dbReference type="Proteomes" id="UP000619479">
    <property type="component" value="Unassembled WGS sequence"/>
</dbReference>
<keyword evidence="14" id="KW-1185">Reference proteome</keyword>
<dbReference type="SMART" id="SM00387">
    <property type="entry name" value="HATPase_c"/>
    <property type="match status" value="1"/>
</dbReference>
<protein>
    <recommendedName>
        <fullName evidence="3">histidine kinase</fullName>
        <ecNumber evidence="3">2.7.13.3</ecNumber>
    </recommendedName>
</protein>
<dbReference type="InterPro" id="IPR003594">
    <property type="entry name" value="HATPase_dom"/>
</dbReference>
<dbReference type="Gene3D" id="1.10.287.130">
    <property type="match status" value="1"/>
</dbReference>
<dbReference type="SUPFAM" id="SSF55874">
    <property type="entry name" value="ATPase domain of HSP90 chaperone/DNA topoisomerase II/histidine kinase"/>
    <property type="match status" value="1"/>
</dbReference>
<dbReference type="SUPFAM" id="SSF47384">
    <property type="entry name" value="Homodimeric domain of signal transducing histidine kinase"/>
    <property type="match status" value="1"/>
</dbReference>
<feature type="domain" description="HAMP" evidence="12">
    <location>
        <begin position="312"/>
        <end position="362"/>
    </location>
</feature>
<feature type="domain" description="Histidine kinase" evidence="11">
    <location>
        <begin position="370"/>
        <end position="584"/>
    </location>
</feature>
<dbReference type="CDD" id="cd00082">
    <property type="entry name" value="HisKA"/>
    <property type="match status" value="1"/>
</dbReference>
<evidence type="ECO:0000256" key="5">
    <source>
        <dbReference type="ARBA" id="ARBA00022679"/>
    </source>
</evidence>
<dbReference type="InterPro" id="IPR036097">
    <property type="entry name" value="HisK_dim/P_sf"/>
</dbReference>
<evidence type="ECO:0000256" key="10">
    <source>
        <dbReference type="SAM" id="Phobius"/>
    </source>
</evidence>
<dbReference type="InterPro" id="IPR036890">
    <property type="entry name" value="HATPase_C_sf"/>
</dbReference>
<comment type="caution">
    <text evidence="13">The sequence shown here is derived from an EMBL/GenBank/DDBJ whole genome shotgun (WGS) entry which is preliminary data.</text>
</comment>
<dbReference type="InterPro" id="IPR005467">
    <property type="entry name" value="His_kinase_dom"/>
</dbReference>
<dbReference type="PRINTS" id="PR00344">
    <property type="entry name" value="BCTRLSENSOR"/>
</dbReference>
<gene>
    <name evidence="13" type="ORF">Acy02nite_51150</name>
</gene>
<dbReference type="InterPro" id="IPR050736">
    <property type="entry name" value="Sensor_HK_Regulatory"/>
</dbReference>
<organism evidence="13 14">
    <name type="scientific">Actinoplanes cyaneus</name>
    <dbReference type="NCBI Taxonomy" id="52696"/>
    <lineage>
        <taxon>Bacteria</taxon>
        <taxon>Bacillati</taxon>
        <taxon>Actinomycetota</taxon>
        <taxon>Actinomycetes</taxon>
        <taxon>Micromonosporales</taxon>
        <taxon>Micromonosporaceae</taxon>
        <taxon>Actinoplanes</taxon>
    </lineage>
</organism>
<name>A0A919M974_9ACTN</name>
<feature type="transmembrane region" description="Helical" evidence="10">
    <location>
        <begin position="12"/>
        <end position="35"/>
    </location>
</feature>
<dbReference type="GO" id="GO:0005886">
    <property type="term" value="C:plasma membrane"/>
    <property type="evidence" value="ECO:0007669"/>
    <property type="project" value="UniProtKB-SubCell"/>
</dbReference>
<dbReference type="SMART" id="SM00388">
    <property type="entry name" value="HisKA"/>
    <property type="match status" value="1"/>
</dbReference>
<evidence type="ECO:0000256" key="2">
    <source>
        <dbReference type="ARBA" id="ARBA00004236"/>
    </source>
</evidence>
<comment type="subcellular location">
    <subcellularLocation>
        <location evidence="2">Cell membrane</location>
    </subcellularLocation>
</comment>
<evidence type="ECO:0000256" key="8">
    <source>
        <dbReference type="ARBA" id="ARBA00022989"/>
    </source>
</evidence>
<dbReference type="InterPro" id="IPR003661">
    <property type="entry name" value="HisK_dim/P_dom"/>
</dbReference>
<keyword evidence="8 10" id="KW-1133">Transmembrane helix</keyword>
<dbReference type="FunFam" id="3.30.565.10:FF:000006">
    <property type="entry name" value="Sensor histidine kinase WalK"/>
    <property type="match status" value="1"/>
</dbReference>
<accession>A0A919M974</accession>
<proteinExistence type="predicted"/>
<dbReference type="PANTHER" id="PTHR43711">
    <property type="entry name" value="TWO-COMPONENT HISTIDINE KINASE"/>
    <property type="match status" value="1"/>
</dbReference>
<keyword evidence="9" id="KW-0902">Two-component regulatory system</keyword>
<dbReference type="GO" id="GO:0000155">
    <property type="term" value="F:phosphorelay sensor kinase activity"/>
    <property type="evidence" value="ECO:0007669"/>
    <property type="project" value="InterPro"/>
</dbReference>
<sequence>MGTDVPLRRSLITRLLATSILIAVAAITATAWLTVRSTTRAIERQQDRTITGDTQIYDTLIGYAATHTAWDDVTTTVAELSQRTGHRVTLLTRDRQVIADSAPGGPDLRAAQPSATVDPLRVDGSRTTAIDARVVGPYRLTAAERRELDGYAERDLRCLRGNINARIVHLPSGRPVITLPGAVDGTCRNKDILAPTPTEEKALRALTKLMDTCLQVPTATYFRISPQFEILPMGRPLPRGVSLDDVQECLQSARQVQLAAYVAPPALLFITDADRGPAPPPISLTRPNLLRIAGGTGLVLAVAVAVTVLAGLRLVRPLRRLTEHARQPVDQQRQVPVGTRDEIGYLAIALNDLTRRRETLEAQRQALVNDLAHELRTPLTNIRSWIEAAQDGMAPTDSQLLDVLADETALLQRIVEDLRDLAAADSGSLRLHPEFVYVNDVLTQVVDAHRGVADEHGVTLSTDFTADLQMSADPVRLRQLVGNLVANAIRHTDPGGLVQVRTAVAASGLVVEVADTGVGIAPGDLEKIFDRFWRTDSSRSRSTGGSGLGLAIVRKLAEAHDGHVTVTSRPGVGSTFRVSLPLSRQAPADAAR</sequence>
<dbReference type="PROSITE" id="PS50885">
    <property type="entry name" value="HAMP"/>
    <property type="match status" value="1"/>
</dbReference>